<protein>
    <submittedName>
        <fullName evidence="1">RCG36962</fullName>
    </submittedName>
</protein>
<name>A6HUF2_RAT</name>
<gene>
    <name evidence="1" type="ORF">rCG_36962</name>
</gene>
<sequence length="45" mass="5373">MGNVRKTSTEDLRTAMQIRLAWHPGQSVTELQRYYYCRDNCKHNT</sequence>
<accession>A6HUF2</accession>
<dbReference type="Proteomes" id="UP000234681">
    <property type="component" value="Chromosome 15"/>
</dbReference>
<dbReference type="EMBL" id="CH473951">
    <property type="protein sequence ID" value="EDM02515.1"/>
    <property type="molecule type" value="Genomic_DNA"/>
</dbReference>
<evidence type="ECO:0000313" key="1">
    <source>
        <dbReference type="EMBL" id="EDM02515.1"/>
    </source>
</evidence>
<evidence type="ECO:0000313" key="2">
    <source>
        <dbReference type="Proteomes" id="UP000234681"/>
    </source>
</evidence>
<proteinExistence type="predicted"/>
<organism evidence="1 2">
    <name type="scientific">Rattus norvegicus</name>
    <name type="common">Rat</name>
    <dbReference type="NCBI Taxonomy" id="10116"/>
    <lineage>
        <taxon>Eukaryota</taxon>
        <taxon>Metazoa</taxon>
        <taxon>Chordata</taxon>
        <taxon>Craniata</taxon>
        <taxon>Vertebrata</taxon>
        <taxon>Euteleostomi</taxon>
        <taxon>Mammalia</taxon>
        <taxon>Eutheria</taxon>
        <taxon>Euarchontoglires</taxon>
        <taxon>Glires</taxon>
        <taxon>Rodentia</taxon>
        <taxon>Myomorpha</taxon>
        <taxon>Muroidea</taxon>
        <taxon>Muridae</taxon>
        <taxon>Murinae</taxon>
        <taxon>Rattus</taxon>
    </lineage>
</organism>
<reference evidence="1 2" key="1">
    <citation type="submission" date="2005-07" db="EMBL/GenBank/DDBJ databases">
        <authorList>
            <person name="Mural R.J."/>
            <person name="Li P.W."/>
            <person name="Adams M.D."/>
            <person name="Amanatides P.G."/>
            <person name="Baden-Tillson H."/>
            <person name="Barnstead M."/>
            <person name="Chin S.H."/>
            <person name="Dew I."/>
            <person name="Evans C.A."/>
            <person name="Ferriera S."/>
            <person name="Flanigan M."/>
            <person name="Fosler C."/>
            <person name="Glodek A."/>
            <person name="Gu Z."/>
            <person name="Holt R.A."/>
            <person name="Jennings D."/>
            <person name="Kraft C.L."/>
            <person name="Lu F."/>
            <person name="Nguyen T."/>
            <person name="Nusskern D.R."/>
            <person name="Pfannkoch C.M."/>
            <person name="Sitter C."/>
            <person name="Sutton G.G."/>
            <person name="Venter J.C."/>
            <person name="Wang Z."/>
            <person name="Woodage T."/>
            <person name="Zheng X.H."/>
            <person name="Zhong F."/>
        </authorList>
    </citation>
    <scope>NUCLEOTIDE SEQUENCE [LARGE SCALE GENOMIC DNA]</scope>
    <source>
        <strain>BN</strain>
        <strain evidence="2">Sprague-Dawley</strain>
    </source>
</reference>
<dbReference type="AlphaFoldDB" id="A6HUF2"/>